<dbReference type="InterPro" id="IPR001789">
    <property type="entry name" value="Sig_transdc_resp-reg_receiver"/>
</dbReference>
<comment type="catalytic activity">
    <reaction evidence="1">
        <text>ATP + protein L-histidine = ADP + protein N-phospho-L-histidine.</text>
        <dbReference type="EC" id="2.7.13.3"/>
    </reaction>
</comment>
<evidence type="ECO:0000256" key="1">
    <source>
        <dbReference type="ARBA" id="ARBA00000085"/>
    </source>
</evidence>
<keyword evidence="4" id="KW-0808">Transferase</keyword>
<dbReference type="PRINTS" id="PR00344">
    <property type="entry name" value="BCTRLSENSOR"/>
</dbReference>
<dbReference type="Proteomes" id="UP000295341">
    <property type="component" value="Unassembled WGS sequence"/>
</dbReference>
<keyword evidence="7" id="KW-0812">Transmembrane</keyword>
<dbReference type="Pfam" id="PF00072">
    <property type="entry name" value="Response_reg"/>
    <property type="match status" value="1"/>
</dbReference>
<dbReference type="InterPro" id="IPR013767">
    <property type="entry name" value="PAS_fold"/>
</dbReference>
<dbReference type="Gene3D" id="3.30.450.20">
    <property type="entry name" value="PAS domain"/>
    <property type="match status" value="1"/>
</dbReference>
<dbReference type="SMART" id="SM00091">
    <property type="entry name" value="PAS"/>
    <property type="match status" value="1"/>
</dbReference>
<keyword evidence="3 6" id="KW-0597">Phosphoprotein</keyword>
<evidence type="ECO:0000259" key="8">
    <source>
        <dbReference type="PROSITE" id="PS50109"/>
    </source>
</evidence>
<protein>
    <recommendedName>
        <fullName evidence="2">histidine kinase</fullName>
        <ecNumber evidence="2">2.7.13.3</ecNumber>
    </recommendedName>
</protein>
<dbReference type="InterPro" id="IPR000014">
    <property type="entry name" value="PAS"/>
</dbReference>
<dbReference type="FunFam" id="3.30.565.10:FF:000006">
    <property type="entry name" value="Sensor histidine kinase WalK"/>
    <property type="match status" value="1"/>
</dbReference>
<feature type="domain" description="Response regulatory" evidence="9">
    <location>
        <begin position="589"/>
        <end position="705"/>
    </location>
</feature>
<dbReference type="InterPro" id="IPR036890">
    <property type="entry name" value="HATPase_C_sf"/>
</dbReference>
<dbReference type="InterPro" id="IPR004358">
    <property type="entry name" value="Sig_transdc_His_kin-like_C"/>
</dbReference>
<feature type="transmembrane region" description="Helical" evidence="7">
    <location>
        <begin position="178"/>
        <end position="202"/>
    </location>
</feature>
<dbReference type="EC" id="2.7.13.3" evidence="2"/>
<evidence type="ECO:0000313" key="12">
    <source>
        <dbReference type="EMBL" id="TDU25580.1"/>
    </source>
</evidence>
<dbReference type="InterPro" id="IPR003661">
    <property type="entry name" value="HisK_dim/P_dom"/>
</dbReference>
<evidence type="ECO:0000256" key="3">
    <source>
        <dbReference type="ARBA" id="ARBA00022553"/>
    </source>
</evidence>
<gene>
    <name evidence="12" type="ORF">DFR24_4019</name>
</gene>
<evidence type="ECO:0000259" key="10">
    <source>
        <dbReference type="PROSITE" id="PS50112"/>
    </source>
</evidence>
<dbReference type="PROSITE" id="PS50109">
    <property type="entry name" value="HIS_KIN"/>
    <property type="match status" value="1"/>
</dbReference>
<dbReference type="NCBIfam" id="TIGR00229">
    <property type="entry name" value="sensory_box"/>
    <property type="match status" value="1"/>
</dbReference>
<dbReference type="SUPFAM" id="SSF55874">
    <property type="entry name" value="ATPase domain of HSP90 chaperone/DNA topoisomerase II/histidine kinase"/>
    <property type="match status" value="1"/>
</dbReference>
<feature type="domain" description="PAS" evidence="10">
    <location>
        <begin position="211"/>
        <end position="270"/>
    </location>
</feature>
<dbReference type="InterPro" id="IPR003594">
    <property type="entry name" value="HATPase_dom"/>
</dbReference>
<reference evidence="12 13" key="1">
    <citation type="submission" date="2019-03" db="EMBL/GenBank/DDBJ databases">
        <title>Genomic Encyclopedia of Type Strains, Phase IV (KMG-IV): sequencing the most valuable type-strain genomes for metagenomic binning, comparative biology and taxonomic classification.</title>
        <authorList>
            <person name="Goeker M."/>
        </authorList>
    </citation>
    <scope>NUCLEOTIDE SEQUENCE [LARGE SCALE GENOMIC DNA]</scope>
    <source>
        <strain evidence="12 13">DSM 26377</strain>
    </source>
</reference>
<evidence type="ECO:0000256" key="4">
    <source>
        <dbReference type="ARBA" id="ARBA00022679"/>
    </source>
</evidence>
<dbReference type="PANTHER" id="PTHR43547:SF2">
    <property type="entry name" value="HYBRID SIGNAL TRANSDUCTION HISTIDINE KINASE C"/>
    <property type="match status" value="1"/>
</dbReference>
<organism evidence="12 13">
    <name type="scientific">Panacagrimonas perspica</name>
    <dbReference type="NCBI Taxonomy" id="381431"/>
    <lineage>
        <taxon>Bacteria</taxon>
        <taxon>Pseudomonadati</taxon>
        <taxon>Pseudomonadota</taxon>
        <taxon>Gammaproteobacteria</taxon>
        <taxon>Nevskiales</taxon>
        <taxon>Nevskiaceae</taxon>
        <taxon>Panacagrimonas</taxon>
    </lineage>
</organism>
<keyword evidence="7" id="KW-1133">Transmembrane helix</keyword>
<comment type="caution">
    <text evidence="12">The sequence shown here is derived from an EMBL/GenBank/DDBJ whole genome shotgun (WGS) entry which is preliminary data.</text>
</comment>
<keyword evidence="7" id="KW-0472">Membrane</keyword>
<dbReference type="EMBL" id="SOBT01000011">
    <property type="protein sequence ID" value="TDU25580.1"/>
    <property type="molecule type" value="Genomic_DNA"/>
</dbReference>
<dbReference type="CDD" id="cd00130">
    <property type="entry name" value="PAS"/>
    <property type="match status" value="1"/>
</dbReference>
<dbReference type="SMART" id="SM00388">
    <property type="entry name" value="HisKA"/>
    <property type="match status" value="1"/>
</dbReference>
<evidence type="ECO:0000256" key="7">
    <source>
        <dbReference type="SAM" id="Phobius"/>
    </source>
</evidence>
<dbReference type="SUPFAM" id="SSF47384">
    <property type="entry name" value="Homodimeric domain of signal transducing histidine kinase"/>
    <property type="match status" value="1"/>
</dbReference>
<feature type="domain" description="PAC" evidence="11">
    <location>
        <begin position="279"/>
        <end position="332"/>
    </location>
</feature>
<keyword evidence="13" id="KW-1185">Reference proteome</keyword>
<dbReference type="GO" id="GO:0000155">
    <property type="term" value="F:phosphorelay sensor kinase activity"/>
    <property type="evidence" value="ECO:0007669"/>
    <property type="project" value="InterPro"/>
</dbReference>
<evidence type="ECO:0000256" key="2">
    <source>
        <dbReference type="ARBA" id="ARBA00012438"/>
    </source>
</evidence>
<dbReference type="RefSeq" id="WP_133883191.1">
    <property type="nucleotide sequence ID" value="NZ_MWIN01000008.1"/>
</dbReference>
<accession>A0A4R7NYH2</accession>
<dbReference type="SMART" id="SM00387">
    <property type="entry name" value="HATPase_c"/>
    <property type="match status" value="1"/>
</dbReference>
<name>A0A4R7NYH2_9GAMM</name>
<keyword evidence="5" id="KW-0418">Kinase</keyword>
<dbReference type="InterPro" id="IPR011006">
    <property type="entry name" value="CheY-like_superfamily"/>
</dbReference>
<evidence type="ECO:0000256" key="6">
    <source>
        <dbReference type="PROSITE-ProRule" id="PRU00169"/>
    </source>
</evidence>
<dbReference type="PROSITE" id="PS50112">
    <property type="entry name" value="PAS"/>
    <property type="match status" value="1"/>
</dbReference>
<dbReference type="InterPro" id="IPR005467">
    <property type="entry name" value="His_kinase_dom"/>
</dbReference>
<dbReference type="CDD" id="cd00082">
    <property type="entry name" value="HisKA"/>
    <property type="match status" value="1"/>
</dbReference>
<evidence type="ECO:0000313" key="13">
    <source>
        <dbReference type="Proteomes" id="UP000295341"/>
    </source>
</evidence>
<dbReference type="Pfam" id="PF02518">
    <property type="entry name" value="HATPase_c"/>
    <property type="match status" value="1"/>
</dbReference>
<dbReference type="AlphaFoldDB" id="A0A4R7NYH2"/>
<evidence type="ECO:0000256" key="5">
    <source>
        <dbReference type="ARBA" id="ARBA00022777"/>
    </source>
</evidence>
<dbReference type="GO" id="GO:0005886">
    <property type="term" value="C:plasma membrane"/>
    <property type="evidence" value="ECO:0007669"/>
    <property type="project" value="UniProtKB-ARBA"/>
</dbReference>
<feature type="domain" description="Histidine kinase" evidence="8">
    <location>
        <begin position="350"/>
        <end position="568"/>
    </location>
</feature>
<dbReference type="InterPro" id="IPR036097">
    <property type="entry name" value="HisK_dim/P_sf"/>
</dbReference>
<dbReference type="Gene3D" id="1.10.287.130">
    <property type="match status" value="1"/>
</dbReference>
<dbReference type="PANTHER" id="PTHR43547">
    <property type="entry name" value="TWO-COMPONENT HISTIDINE KINASE"/>
    <property type="match status" value="1"/>
</dbReference>
<dbReference type="SMART" id="SM00448">
    <property type="entry name" value="REC"/>
    <property type="match status" value="1"/>
</dbReference>
<dbReference type="CDD" id="cd17580">
    <property type="entry name" value="REC_2_DhkD-like"/>
    <property type="match status" value="1"/>
</dbReference>
<dbReference type="PROSITE" id="PS50110">
    <property type="entry name" value="RESPONSE_REGULATORY"/>
    <property type="match status" value="1"/>
</dbReference>
<sequence>MTTARYLWIGFGTLVALLFLSSSVIAQRVRTMDSAVREMADARNLSAAATQLESDALRYALNVRAYLQTGDTRSLMEMELAAHAGDHHLSEYQRLAHGDGRYAITPKFLPAWQELEALGQTLVALPPGAPTLARSQQLLNLRFELQDLLAGGLQAEALSVYNKRKDDALRDVQTIIHVAWALLVGGTIIALSTSLFIASAIVRAERRLWDHRELLDVTLNSIGDGVIASDTMDRVTYINRVAESLTGWTRHEAEGQPLSSVVKVFDGADQPSTEATGIENTPSRFLVDRSGREFPVDDRSAPIHDKDGHTVGAVMICRDNTERYRLESELRRHLADVAQIDRRKSEFLAMLSHELRNPIAPVQNALQILRHRIAEAPALQPVIAMMERQIGQLVRLIDDLVDLSRISRGKIDLRLEPTDLVAVLQLAVEAVTPLLDGMDHDLAVKLPSEPVMVLGDAARLAQIVGNLLNNAAKFTDRRGRVLLTVEADSAWVVIRVSDSGIGISERQLPYVFDLYMQDDCSLQRSGSGIGLGLALVKNLVDLHGGAVTAQSSGLGKGSEFTVRLPRHHAATVAVSQGIASADSVPVPRRILVVDDNRDAASSLAILLELEGHETRTAADGETALLTIESWRPEVVFLDIGMPRLSGYDVARMIRAKEWGNTILLIALTGWGQEDDRRATAEAGFDAHLVKPATRDGLAASLTARRLPPTTSAIEST</sequence>
<dbReference type="GO" id="GO:0006355">
    <property type="term" value="P:regulation of DNA-templated transcription"/>
    <property type="evidence" value="ECO:0007669"/>
    <property type="project" value="InterPro"/>
</dbReference>
<dbReference type="InterPro" id="IPR000700">
    <property type="entry name" value="PAS-assoc_C"/>
</dbReference>
<dbReference type="SUPFAM" id="SSF55785">
    <property type="entry name" value="PYP-like sensor domain (PAS domain)"/>
    <property type="match status" value="1"/>
</dbReference>
<dbReference type="Pfam" id="PF00989">
    <property type="entry name" value="PAS"/>
    <property type="match status" value="1"/>
</dbReference>
<dbReference type="InterPro" id="IPR035965">
    <property type="entry name" value="PAS-like_dom_sf"/>
</dbReference>
<dbReference type="Pfam" id="PF00512">
    <property type="entry name" value="HisKA"/>
    <property type="match status" value="1"/>
</dbReference>
<dbReference type="Gene3D" id="3.30.565.10">
    <property type="entry name" value="Histidine kinase-like ATPase, C-terminal domain"/>
    <property type="match status" value="1"/>
</dbReference>
<evidence type="ECO:0000259" key="11">
    <source>
        <dbReference type="PROSITE" id="PS50113"/>
    </source>
</evidence>
<dbReference type="PROSITE" id="PS50113">
    <property type="entry name" value="PAC"/>
    <property type="match status" value="1"/>
</dbReference>
<proteinExistence type="predicted"/>
<dbReference type="Gene3D" id="3.40.50.2300">
    <property type="match status" value="1"/>
</dbReference>
<dbReference type="SUPFAM" id="SSF52172">
    <property type="entry name" value="CheY-like"/>
    <property type="match status" value="1"/>
</dbReference>
<dbReference type="OrthoDB" id="8552871at2"/>
<feature type="modified residue" description="4-aspartylphosphate" evidence="6">
    <location>
        <position position="638"/>
    </location>
</feature>
<evidence type="ECO:0000259" key="9">
    <source>
        <dbReference type="PROSITE" id="PS50110"/>
    </source>
</evidence>